<proteinExistence type="predicted"/>
<name>A0A8X6IB90_NEPPI</name>
<gene>
    <name evidence="1" type="ORF">NPIL_434791</name>
</gene>
<keyword evidence="2" id="KW-1185">Reference proteome</keyword>
<organism evidence="1 2">
    <name type="scientific">Nephila pilipes</name>
    <name type="common">Giant wood spider</name>
    <name type="synonym">Nephila maculata</name>
    <dbReference type="NCBI Taxonomy" id="299642"/>
    <lineage>
        <taxon>Eukaryota</taxon>
        <taxon>Metazoa</taxon>
        <taxon>Ecdysozoa</taxon>
        <taxon>Arthropoda</taxon>
        <taxon>Chelicerata</taxon>
        <taxon>Arachnida</taxon>
        <taxon>Araneae</taxon>
        <taxon>Araneomorphae</taxon>
        <taxon>Entelegynae</taxon>
        <taxon>Araneoidea</taxon>
        <taxon>Nephilidae</taxon>
        <taxon>Nephila</taxon>
    </lineage>
</organism>
<evidence type="ECO:0000313" key="2">
    <source>
        <dbReference type="Proteomes" id="UP000887013"/>
    </source>
</evidence>
<sequence>MPPRYPSAKIGFIVSDMPYYDSSRYGIKRSFPAANGVRVLGRRRFSIALHDHITYGSLTEHETSFEIKPHTLQVASSKRYKLHSTRKFCLDNFCKKMSR</sequence>
<comment type="caution">
    <text evidence="1">The sequence shown here is derived from an EMBL/GenBank/DDBJ whole genome shotgun (WGS) entry which is preliminary data.</text>
</comment>
<accession>A0A8X6IB90</accession>
<reference evidence="1" key="1">
    <citation type="submission" date="2020-08" db="EMBL/GenBank/DDBJ databases">
        <title>Multicomponent nature underlies the extraordinary mechanical properties of spider dragline silk.</title>
        <authorList>
            <person name="Kono N."/>
            <person name="Nakamura H."/>
            <person name="Mori M."/>
            <person name="Yoshida Y."/>
            <person name="Ohtoshi R."/>
            <person name="Malay A.D."/>
            <person name="Moran D.A.P."/>
            <person name="Tomita M."/>
            <person name="Numata K."/>
            <person name="Arakawa K."/>
        </authorList>
    </citation>
    <scope>NUCLEOTIDE SEQUENCE</scope>
</reference>
<dbReference type="Proteomes" id="UP000887013">
    <property type="component" value="Unassembled WGS sequence"/>
</dbReference>
<evidence type="ECO:0000313" key="1">
    <source>
        <dbReference type="EMBL" id="GFS35756.1"/>
    </source>
</evidence>
<dbReference type="AlphaFoldDB" id="A0A8X6IB90"/>
<dbReference type="EMBL" id="BMAW01042729">
    <property type="protein sequence ID" value="GFS35756.1"/>
    <property type="molecule type" value="Genomic_DNA"/>
</dbReference>
<protein>
    <submittedName>
        <fullName evidence="1">Uncharacterized protein</fullName>
    </submittedName>
</protein>